<comment type="caution">
    <text evidence="1">Lacks conserved residue(s) required for the propagation of feature annotation.</text>
</comment>
<feature type="binding site" evidence="1">
    <location>
        <position position="172"/>
    </location>
    <ligand>
        <name>K(+)</name>
        <dbReference type="ChEBI" id="CHEBI:29103"/>
    </ligand>
</feature>
<evidence type="ECO:0000313" key="4">
    <source>
        <dbReference type="Proteomes" id="UP000092582"/>
    </source>
</evidence>
<dbReference type="PATRIC" id="fig|670052.7.peg.1439"/>
<evidence type="ECO:0000259" key="2">
    <source>
        <dbReference type="PROSITE" id="PS51385"/>
    </source>
</evidence>
<keyword evidence="1" id="KW-0630">Potassium</keyword>
<dbReference type="NCBIfam" id="TIGR00197">
    <property type="entry name" value="yjeF_nterm"/>
    <property type="match status" value="1"/>
</dbReference>
<dbReference type="STRING" id="670052.PA27867_1384"/>
<comment type="catalytic activity">
    <reaction evidence="1">
        <text>(6R)-NADHX = (6S)-NADHX</text>
        <dbReference type="Rhea" id="RHEA:32215"/>
        <dbReference type="ChEBI" id="CHEBI:64074"/>
        <dbReference type="ChEBI" id="CHEBI:64075"/>
        <dbReference type="EC" id="5.1.99.6"/>
    </reaction>
</comment>
<accession>A0A1B1BIJ4</accession>
<dbReference type="GO" id="GO:0016301">
    <property type="term" value="F:kinase activity"/>
    <property type="evidence" value="ECO:0007669"/>
    <property type="project" value="UniProtKB-KW"/>
</dbReference>
<dbReference type="SUPFAM" id="SSF64153">
    <property type="entry name" value="YjeF N-terminal domain-like"/>
    <property type="match status" value="1"/>
</dbReference>
<dbReference type="InterPro" id="IPR036652">
    <property type="entry name" value="YjeF_N_dom_sf"/>
</dbReference>
<dbReference type="KEGG" id="cart:PA27867_1384"/>
<dbReference type="EC" id="5.1.99.6" evidence="1"/>
<dbReference type="Proteomes" id="UP000092582">
    <property type="component" value="Chromosome 1"/>
</dbReference>
<keyword evidence="1" id="KW-0520">NAD</keyword>
<keyword evidence="3" id="KW-0418">Kinase</keyword>
<keyword evidence="3" id="KW-0808">Transferase</keyword>
<comment type="cofactor">
    <cofactor evidence="1">
        <name>K(+)</name>
        <dbReference type="ChEBI" id="CHEBI:29103"/>
    </cofactor>
    <text evidence="1">Binds 1 potassium ion per subunit.</text>
</comment>
<dbReference type="AlphaFoldDB" id="A0A1B1BIJ4"/>
<keyword evidence="1" id="KW-0413">Isomerase</keyword>
<keyword evidence="4" id="KW-1185">Reference proteome</keyword>
<dbReference type="Pfam" id="PF03853">
    <property type="entry name" value="YjeF_N"/>
    <property type="match status" value="1"/>
</dbReference>
<organism evidence="3 4">
    <name type="scientific">Cryobacterium arcticum</name>
    <dbReference type="NCBI Taxonomy" id="670052"/>
    <lineage>
        <taxon>Bacteria</taxon>
        <taxon>Bacillati</taxon>
        <taxon>Actinomycetota</taxon>
        <taxon>Actinomycetes</taxon>
        <taxon>Micrococcales</taxon>
        <taxon>Microbacteriaceae</taxon>
        <taxon>Cryobacterium</taxon>
    </lineage>
</organism>
<feature type="binding site" evidence="1">
    <location>
        <position position="65"/>
    </location>
    <ligand>
        <name>K(+)</name>
        <dbReference type="ChEBI" id="CHEBI:29103"/>
    </ligand>
</feature>
<evidence type="ECO:0000313" key="3">
    <source>
        <dbReference type="EMBL" id="ANP72341.1"/>
    </source>
</evidence>
<dbReference type="RefSeq" id="WP_066594751.1">
    <property type="nucleotide sequence ID" value="NZ_CP016282.1"/>
</dbReference>
<dbReference type="PROSITE" id="PS51385">
    <property type="entry name" value="YJEF_N"/>
    <property type="match status" value="1"/>
</dbReference>
<dbReference type="HAMAP" id="MF_01966">
    <property type="entry name" value="NADHX_epimerase"/>
    <property type="match status" value="1"/>
</dbReference>
<gene>
    <name evidence="1" type="primary">nnrE</name>
    <name evidence="3" type="ORF">PA27867_1384</name>
</gene>
<keyword evidence="1" id="KW-0547">Nucleotide-binding</keyword>
<comment type="function">
    <text evidence="1">Catalyzes the epimerization of the S- and R-forms of NAD(P)HX, a damaged form of NAD(P)H that is a result of enzymatic or heat-dependent hydration. This is a prerequisite for the S-specific NAD(P)H-hydrate dehydratase to allow the repair of both epimers of NAD(P)HX.</text>
</comment>
<feature type="binding site" evidence="1">
    <location>
        <begin position="64"/>
        <end position="68"/>
    </location>
    <ligand>
        <name>(6S)-NADPHX</name>
        <dbReference type="ChEBI" id="CHEBI:64076"/>
    </ligand>
</feature>
<comment type="catalytic activity">
    <reaction evidence="1">
        <text>(6R)-NADPHX = (6S)-NADPHX</text>
        <dbReference type="Rhea" id="RHEA:32227"/>
        <dbReference type="ChEBI" id="CHEBI:64076"/>
        <dbReference type="ChEBI" id="CHEBI:64077"/>
        <dbReference type="EC" id="5.1.99.6"/>
    </reaction>
</comment>
<dbReference type="GO" id="GO:0052856">
    <property type="term" value="F:NAD(P)HX epimerase activity"/>
    <property type="evidence" value="ECO:0007669"/>
    <property type="project" value="UniProtKB-UniRule"/>
</dbReference>
<name>A0A1B1BIJ4_9MICO</name>
<evidence type="ECO:0000256" key="1">
    <source>
        <dbReference type="HAMAP-Rule" id="MF_01966"/>
    </source>
</evidence>
<dbReference type="InterPro" id="IPR004443">
    <property type="entry name" value="YjeF_N_dom"/>
</dbReference>
<protein>
    <recommendedName>
        <fullName evidence="1">NAD(P)H-hydrate epimerase</fullName>
        <ecNumber evidence="1">5.1.99.6</ecNumber>
    </recommendedName>
    <alternativeName>
        <fullName evidence="1">NAD(P)HX epimerase</fullName>
    </alternativeName>
</protein>
<feature type="domain" description="YjeF N-terminal" evidence="2">
    <location>
        <begin position="14"/>
        <end position="227"/>
    </location>
</feature>
<proteinExistence type="inferred from homology"/>
<dbReference type="Gene3D" id="3.40.50.10260">
    <property type="entry name" value="YjeF N-terminal domain"/>
    <property type="match status" value="1"/>
</dbReference>
<dbReference type="GO" id="GO:0046872">
    <property type="term" value="F:metal ion binding"/>
    <property type="evidence" value="ECO:0007669"/>
    <property type="project" value="UniProtKB-KW"/>
</dbReference>
<feature type="binding site" evidence="1">
    <location>
        <position position="169"/>
    </location>
    <ligand>
        <name>(6S)-NADPHX</name>
        <dbReference type="ChEBI" id="CHEBI:64076"/>
    </ligand>
</feature>
<comment type="similarity">
    <text evidence="1">Belongs to the NnrE/AIBP family.</text>
</comment>
<dbReference type="GO" id="GO:0000166">
    <property type="term" value="F:nucleotide binding"/>
    <property type="evidence" value="ECO:0007669"/>
    <property type="project" value="UniProtKB-KW"/>
</dbReference>
<feature type="binding site" evidence="1">
    <location>
        <position position="129"/>
    </location>
    <ligand>
        <name>K(+)</name>
        <dbReference type="ChEBI" id="CHEBI:29103"/>
    </ligand>
</feature>
<dbReference type="EMBL" id="CP016282">
    <property type="protein sequence ID" value="ANP72341.1"/>
    <property type="molecule type" value="Genomic_DNA"/>
</dbReference>
<keyword evidence="1" id="KW-0479">Metal-binding</keyword>
<reference evidence="3 4" key="1">
    <citation type="submission" date="2016-06" db="EMBL/GenBank/DDBJ databases">
        <title>Genome sequencing of Cryobacterium arcticum PAMC 27867.</title>
        <authorList>
            <person name="Lee J."/>
            <person name="Kim O.-S."/>
        </authorList>
    </citation>
    <scope>NUCLEOTIDE SEQUENCE [LARGE SCALE GENOMIC DNA]</scope>
    <source>
        <strain evidence="3 4">PAMC 27867</strain>
    </source>
</reference>
<keyword evidence="1" id="KW-0521">NADP</keyword>
<sequence length="234" mass="23835">MPNNPPQTYTAAQVREAEVPFLERGVPLMQRAAESLAHEAGALLEARRGGVAGARVLVLAGSGNNGADALYAAERLAHRGALLCILPTSEHLHREALEAALAQGADLRPTDEPAEVIAGLAAAADLILDGILGTGTSSAPALRGAARSVVAAILPVRSGEHPPLVVAVDLPSGIGVDDGSVPDPTVLPADLTVTFGGCKAGLLTRPASGYAGRVVVADIGIGAELERIRRRDLV</sequence>